<dbReference type="InterPro" id="IPR003795">
    <property type="entry name" value="DUF192"/>
</dbReference>
<protein>
    <recommendedName>
        <fullName evidence="3">DUF192 domain-containing protein</fullName>
    </recommendedName>
</protein>
<evidence type="ECO:0000313" key="1">
    <source>
        <dbReference type="EMBL" id="OOP55991.1"/>
    </source>
</evidence>
<dbReference type="EMBL" id="AYTS01000107">
    <property type="protein sequence ID" value="OOP55991.1"/>
    <property type="molecule type" value="Genomic_DNA"/>
</dbReference>
<accession>A0A1V4ASD5</accession>
<proteinExistence type="predicted"/>
<dbReference type="Pfam" id="PF02643">
    <property type="entry name" value="DUF192"/>
    <property type="match status" value="1"/>
</dbReference>
<dbReference type="AlphaFoldDB" id="A0A1V4ASD5"/>
<dbReference type="Gene3D" id="2.60.120.1140">
    <property type="entry name" value="Protein of unknown function DUF192"/>
    <property type="match status" value="1"/>
</dbReference>
<sequence length="125" mass="14430">MNVAGIELEIELATTPEEHILGLMYRDRLGDNEGMLFVFPKEKHLSFWMKDTRIPLSIAFINADGRIVQIESMKPYSLDTHVSREKAKYALEMNDGWFKTHKVKEDDMVKIPLTSDDKKMTGNAR</sequence>
<reference evidence="1 2" key="1">
    <citation type="journal article" date="2017" name="Water Res.">
        <title>Discovery and metagenomic analysis of an anammox bacterial enrichment related to Candidatus "Brocadia caroliniensis" in a full-scale glycerol-fed nitritation-denitritation separate centrate treatment process.</title>
        <authorList>
            <person name="Park H."/>
            <person name="Brotto A.C."/>
            <person name="van Loosdrecht M.C."/>
            <person name="Chandran K."/>
        </authorList>
    </citation>
    <scope>NUCLEOTIDE SEQUENCE [LARGE SCALE GENOMIC DNA]</scope>
    <source>
        <strain evidence="1">26THWARD</strain>
    </source>
</reference>
<dbReference type="STRING" id="1004156.AYP45_11640"/>
<dbReference type="PANTHER" id="PTHR37953">
    <property type="entry name" value="UPF0127 PROTEIN MJ1496"/>
    <property type="match status" value="1"/>
</dbReference>
<gene>
    <name evidence="1" type="ORF">AYP45_11640</name>
</gene>
<evidence type="ECO:0000313" key="2">
    <source>
        <dbReference type="Proteomes" id="UP000189681"/>
    </source>
</evidence>
<comment type="caution">
    <text evidence="1">The sequence shown here is derived from an EMBL/GenBank/DDBJ whole genome shotgun (WGS) entry which is preliminary data.</text>
</comment>
<name>A0A1V4ASD5_9BACT</name>
<dbReference type="PANTHER" id="PTHR37953:SF1">
    <property type="entry name" value="UPF0127 PROTEIN MJ1496"/>
    <property type="match status" value="1"/>
</dbReference>
<dbReference type="InterPro" id="IPR038695">
    <property type="entry name" value="Saro_0823-like_sf"/>
</dbReference>
<evidence type="ECO:0008006" key="3">
    <source>
        <dbReference type="Google" id="ProtNLM"/>
    </source>
</evidence>
<organism evidence="1 2">
    <name type="scientific">Candidatus Brocadia carolinensis</name>
    <dbReference type="NCBI Taxonomy" id="1004156"/>
    <lineage>
        <taxon>Bacteria</taxon>
        <taxon>Pseudomonadati</taxon>
        <taxon>Planctomycetota</taxon>
        <taxon>Candidatus Brocadiia</taxon>
        <taxon>Candidatus Brocadiales</taxon>
        <taxon>Candidatus Brocadiaceae</taxon>
        <taxon>Candidatus Brocadia</taxon>
    </lineage>
</organism>
<dbReference type="Proteomes" id="UP000189681">
    <property type="component" value="Unassembled WGS sequence"/>
</dbReference>